<dbReference type="Proteomes" id="UP000582659">
    <property type="component" value="Unassembled WGS sequence"/>
</dbReference>
<proteinExistence type="predicted"/>
<feature type="compositionally biased region" description="Basic and acidic residues" evidence="1">
    <location>
        <begin position="407"/>
        <end position="429"/>
    </location>
</feature>
<feature type="compositionally biased region" description="Basic residues" evidence="1">
    <location>
        <begin position="308"/>
        <end position="328"/>
    </location>
</feature>
<name>A0A1I7S9M8_BURXY</name>
<evidence type="ECO:0000313" key="2">
    <source>
        <dbReference type="EMBL" id="CAD5235492.1"/>
    </source>
</evidence>
<evidence type="ECO:0000256" key="1">
    <source>
        <dbReference type="SAM" id="MobiDB-lite"/>
    </source>
</evidence>
<dbReference type="Proteomes" id="UP000659654">
    <property type="component" value="Unassembled WGS sequence"/>
</dbReference>
<evidence type="ECO:0000313" key="6">
    <source>
        <dbReference type="WBParaSite" id="BXY_0972500.1"/>
    </source>
</evidence>
<feature type="region of interest" description="Disordered" evidence="1">
    <location>
        <begin position="398"/>
        <end position="479"/>
    </location>
</feature>
<sequence length="479" mass="55367">MALRYSNYKKIMVKYEVKKFLSGIAELICEFDETLEVVIGKILKRAGITYQTYSFTLIVTNREKKKVSLVPEEAGVKPVEDGYTYIMSITLQRNFLVKYDISKRAAGNCYVTVGHDGTITSAIPQVLKHAGIEHQLYSVHLESHAEAADVFVESYAIRIDLLEEVKVTLWKTALPEKSPQLLDRLDVVMPIDSRVNELYGRTLDILDKKSQYFEFAAYELKYNPQKFFCERRLVKHTDLIDANQYIFIVKTIEDVVHDHFTPTVFKLEPLPFEIERERQDKFKIERKIKEEEERKRLKREQRKEEMRARKKRKSIPHRERKARKKAKKATKELMMAKLGEKIEEPSGTEEKVEDVATENPIENNNIADLDEEISFLSMEEDDSEIDDDFDQKLVIAGQGVHSFSQKEPSEKNKEPKEARQSKSQDEKVASESSPPTKQVPCRLLVAPPLTDAVKITNNAPEDLEEDADDIQSLNSWNSF</sequence>
<dbReference type="EMBL" id="CAJFDI010000006">
    <property type="protein sequence ID" value="CAD5235492.1"/>
    <property type="molecule type" value="Genomic_DNA"/>
</dbReference>
<feature type="compositionally biased region" description="Basic and acidic residues" evidence="1">
    <location>
        <begin position="293"/>
        <end position="307"/>
    </location>
</feature>
<evidence type="ECO:0000313" key="5">
    <source>
        <dbReference type="Proteomes" id="UP000659654"/>
    </source>
</evidence>
<keyword evidence="5" id="KW-1185">Reference proteome</keyword>
<dbReference type="AlphaFoldDB" id="A0A1I7S9M8"/>
<evidence type="ECO:0000313" key="3">
    <source>
        <dbReference type="EMBL" id="CAG9131925.1"/>
    </source>
</evidence>
<dbReference type="EMBL" id="CAJFCV020000006">
    <property type="protein sequence ID" value="CAG9131925.1"/>
    <property type="molecule type" value="Genomic_DNA"/>
</dbReference>
<dbReference type="WBParaSite" id="BXY_0972500.1">
    <property type="protein sequence ID" value="BXY_0972500.1"/>
    <property type="gene ID" value="BXY_0972500"/>
</dbReference>
<feature type="region of interest" description="Disordered" evidence="1">
    <location>
        <begin position="293"/>
        <end position="367"/>
    </location>
</feature>
<gene>
    <name evidence="2" type="ORF">BXYJ_LOCUS15583</name>
</gene>
<protein>
    <submittedName>
        <fullName evidence="2">(pine wood nematode) hypothetical protein</fullName>
    </submittedName>
</protein>
<evidence type="ECO:0000313" key="4">
    <source>
        <dbReference type="Proteomes" id="UP000095284"/>
    </source>
</evidence>
<feature type="compositionally biased region" description="Basic and acidic residues" evidence="1">
    <location>
        <begin position="338"/>
        <end position="354"/>
    </location>
</feature>
<reference evidence="6" key="1">
    <citation type="submission" date="2016-11" db="UniProtKB">
        <authorList>
            <consortium name="WormBaseParasite"/>
        </authorList>
    </citation>
    <scope>IDENTIFICATION</scope>
</reference>
<accession>A0A1I7S9M8</accession>
<reference evidence="3" key="2">
    <citation type="submission" date="2020-08" db="EMBL/GenBank/DDBJ databases">
        <authorList>
            <person name="Kikuchi T."/>
        </authorList>
    </citation>
    <scope>NUCLEOTIDE SEQUENCE</scope>
    <source>
        <strain evidence="2">Ka4C1</strain>
    </source>
</reference>
<dbReference type="Proteomes" id="UP000095284">
    <property type="component" value="Unplaced"/>
</dbReference>
<organism evidence="4 6">
    <name type="scientific">Bursaphelenchus xylophilus</name>
    <name type="common">Pinewood nematode worm</name>
    <name type="synonym">Aphelenchoides xylophilus</name>
    <dbReference type="NCBI Taxonomy" id="6326"/>
    <lineage>
        <taxon>Eukaryota</taxon>
        <taxon>Metazoa</taxon>
        <taxon>Ecdysozoa</taxon>
        <taxon>Nematoda</taxon>
        <taxon>Chromadorea</taxon>
        <taxon>Rhabditida</taxon>
        <taxon>Tylenchina</taxon>
        <taxon>Tylenchomorpha</taxon>
        <taxon>Aphelenchoidea</taxon>
        <taxon>Aphelenchoididae</taxon>
        <taxon>Bursaphelenchus</taxon>
    </lineage>
</organism>